<protein>
    <submittedName>
        <fullName evidence="2">Uncharacterized protein</fullName>
    </submittedName>
</protein>
<organism evidence="2 3">
    <name type="scientific">Mycolicibacterium nivoides</name>
    <dbReference type="NCBI Taxonomy" id="2487344"/>
    <lineage>
        <taxon>Bacteria</taxon>
        <taxon>Bacillati</taxon>
        <taxon>Actinomycetota</taxon>
        <taxon>Actinomycetes</taxon>
        <taxon>Mycobacteriales</taxon>
        <taxon>Mycobacteriaceae</taxon>
        <taxon>Mycolicibacterium</taxon>
    </lineage>
</organism>
<keyword evidence="1" id="KW-0472">Membrane</keyword>
<keyword evidence="1" id="KW-1133">Transmembrane helix</keyword>
<evidence type="ECO:0000313" key="2">
    <source>
        <dbReference type="EMBL" id="MFN6545097.1"/>
    </source>
</evidence>
<feature type="transmembrane region" description="Helical" evidence="1">
    <location>
        <begin position="55"/>
        <end position="78"/>
    </location>
</feature>
<gene>
    <name evidence="2" type="ORF">ACK4CT_18080</name>
</gene>
<name>A0ABW9LDM7_9MYCO</name>
<comment type="caution">
    <text evidence="2">The sequence shown here is derived from an EMBL/GenBank/DDBJ whole genome shotgun (WGS) entry which is preliminary data.</text>
</comment>
<proteinExistence type="predicted"/>
<accession>A0ABW9LDM7</accession>
<dbReference type="EMBL" id="JBKBDD010000006">
    <property type="protein sequence ID" value="MFN6545097.1"/>
    <property type="molecule type" value="Genomic_DNA"/>
</dbReference>
<sequence length="213" mass="22105">MSTAIESEVDDMSTCPNGHSNPAHWEFCNECGSPIDDSEDASAAVLWPRSRRNGFLVAGGVAVVLAALGVGAAVLVAANGEQTSPGHDPATASAVAQWWAESHEDVSGFRAALHDSQQAIAMQDAETLQKACQQLHDAAGVHVPARLPTPDPQLTSELQAAAQDAHEASHMCLAAAAGSMNSYRGEFAADIAQADKHLAAAQEIVDQSVTTSI</sequence>
<dbReference type="RefSeq" id="WP_409543912.1">
    <property type="nucleotide sequence ID" value="NZ_JBKBDD010000006.1"/>
</dbReference>
<dbReference type="Proteomes" id="UP001635816">
    <property type="component" value="Unassembled WGS sequence"/>
</dbReference>
<keyword evidence="1" id="KW-0812">Transmembrane</keyword>
<reference evidence="2 3" key="1">
    <citation type="submission" date="2024-12" db="EMBL/GenBank/DDBJ databases">
        <title>The coexistence of Mycolicibacterium septicum and Mycolicibacterium nivoides in clinical samples.</title>
        <authorList>
            <person name="Wang C."/>
            <person name="Feng Y."/>
            <person name="Zong Z."/>
        </authorList>
    </citation>
    <scope>NUCLEOTIDE SEQUENCE [LARGE SCALE GENOMIC DNA]</scope>
    <source>
        <strain evidence="2 3">120309</strain>
    </source>
</reference>
<evidence type="ECO:0000256" key="1">
    <source>
        <dbReference type="SAM" id="Phobius"/>
    </source>
</evidence>
<evidence type="ECO:0000313" key="3">
    <source>
        <dbReference type="Proteomes" id="UP001635816"/>
    </source>
</evidence>
<keyword evidence="3" id="KW-1185">Reference proteome</keyword>